<dbReference type="GO" id="GO:0070939">
    <property type="term" value="C:Dsl1/NZR complex"/>
    <property type="evidence" value="ECO:0007669"/>
    <property type="project" value="InterPro"/>
</dbReference>
<sequence length="879" mass="101370">MIIDKYRNATELYCVPATTVGMATSELESLVKEPDESSIAIHVVDFLNSRFNELEDLGKLNSVLSEVKSNEQKLNEKSIETQSKTSEILKQSLQAFNSTVTELEDLQATRLELEDTLVDHCNIVTSNQSNLQESFSDNKTLMDELIMLQQQVDNLERSKQYLKVLVVAEELSAQTKQLIERSPHKALNPYIQLANLLHSIKSKSKDAGHVVTHLDVFLQQSVDVLWEDMKDKLKKKFQQSLDALNWPTPVKLPYPQVTTDKLSSFKKSFTELLLLQRPIIISDESTSTKSSSDEKNDELPPLLPIQIMVEPLIVRFRYHFDSKRPTSRIDKPEWYFSHVITTIHDHSPFLQGAIQAIVDETGFQEYHAKNDFIRCLLVAVTKKLTQSIPTLLKSPQVFSHTVFETLQFDQTLRELHMYIPPGQNEWKGCVDVFTGKKETFKAWLKVEKEFAEERYNEIMHSEDAWEFVDEDIPEDDFRPTKSSGKLINLLELITSRYKLLPMFHNRIRFFADIQADLLMEYARRIDSAVDAFEKSLSYSFVRSVPNSVNADGKSHSGIEDLKRLCRWLNSAGFVGRTIKEWGEDAFFLELWHEVTVRAARYHSTSPLPSPTSSESSEQLQETSSEHREEQITVDEGTVFDDPAGLFDSSCEKIQSLIIKNVSKGFFNGLKAYCRKNNWSRSDIYNIDPTIISHQPLYKREELSTSSKDNNINIEIDLSPELYTPLSDLAHSLTFLSNHVPTRVFKSIFKEISKEIEDYLWNRILMRNQFSEMGGRQFEIDMVKGLFTVGKRWVQKPENYFRRLKDACVLLTVSSSHQTTSVTKQINSIQQKTLSQVMRVLFDDDLEVAEVHKMLENLCVFHLSPKEAKDVVRRRVECWK</sequence>
<dbReference type="GO" id="GO:0006888">
    <property type="term" value="P:endoplasmic reticulum to Golgi vesicle-mediated transport"/>
    <property type="evidence" value="ECO:0007669"/>
    <property type="project" value="InterPro"/>
</dbReference>
<dbReference type="Gene3D" id="1.20.58.1420">
    <property type="entry name" value="Dsl1p vesicle tethering complex, Tip20p subunit, domain B"/>
    <property type="match status" value="1"/>
</dbReference>
<gene>
    <name evidence="2" type="ORF">F8M41_004884</name>
</gene>
<organism evidence="2 3">
    <name type="scientific">Gigaspora margarita</name>
    <dbReference type="NCBI Taxonomy" id="4874"/>
    <lineage>
        <taxon>Eukaryota</taxon>
        <taxon>Fungi</taxon>
        <taxon>Fungi incertae sedis</taxon>
        <taxon>Mucoromycota</taxon>
        <taxon>Glomeromycotina</taxon>
        <taxon>Glomeromycetes</taxon>
        <taxon>Diversisporales</taxon>
        <taxon>Gigasporaceae</taxon>
        <taxon>Gigaspora</taxon>
    </lineage>
</organism>
<reference evidence="2 3" key="1">
    <citation type="journal article" date="2019" name="Environ. Microbiol.">
        <title>At the nexus of three kingdoms: the genome of the mycorrhizal fungus Gigaspora margarita provides insights into plant, endobacterial and fungal interactions.</title>
        <authorList>
            <person name="Venice F."/>
            <person name="Ghignone S."/>
            <person name="Salvioli di Fossalunga A."/>
            <person name="Amselem J."/>
            <person name="Novero M."/>
            <person name="Xianan X."/>
            <person name="Sedzielewska Toro K."/>
            <person name="Morin E."/>
            <person name="Lipzen A."/>
            <person name="Grigoriev I.V."/>
            <person name="Henrissat B."/>
            <person name="Martin F.M."/>
            <person name="Bonfante P."/>
        </authorList>
    </citation>
    <scope>NUCLEOTIDE SEQUENCE [LARGE SCALE GENOMIC DNA]</scope>
    <source>
        <strain evidence="2 3">BEG34</strain>
    </source>
</reference>
<protein>
    <submittedName>
        <fullName evidence="2">Rint1 family protein</fullName>
    </submittedName>
</protein>
<dbReference type="PANTHER" id="PTHR13520">
    <property type="entry name" value="RAD50-INTERACTING PROTEIN 1 RINT-1"/>
    <property type="match status" value="1"/>
</dbReference>
<evidence type="ECO:0000313" key="3">
    <source>
        <dbReference type="Proteomes" id="UP000439903"/>
    </source>
</evidence>
<dbReference type="AlphaFoldDB" id="A0A8H3XB10"/>
<accession>A0A8H3XB10</accession>
<dbReference type="OrthoDB" id="407410at2759"/>
<comment type="caution">
    <text evidence="2">The sequence shown here is derived from an EMBL/GenBank/DDBJ whole genome shotgun (WGS) entry which is preliminary data.</text>
</comment>
<dbReference type="Gene3D" id="1.20.58.670">
    <property type="entry name" value="Dsl1p vesicle tethering complex, Tip20p subunit, domain D"/>
    <property type="match status" value="1"/>
</dbReference>
<dbReference type="InterPro" id="IPR042042">
    <property type="entry name" value="Tip20p_domB"/>
</dbReference>
<dbReference type="InterPro" id="IPR042044">
    <property type="entry name" value="EXOC6PINT-1/Sec15/Tip20_C_dom2"/>
</dbReference>
<evidence type="ECO:0000256" key="1">
    <source>
        <dbReference type="SAM" id="MobiDB-lite"/>
    </source>
</evidence>
<name>A0A8H3XB10_GIGMA</name>
<dbReference type="Pfam" id="PF04437">
    <property type="entry name" value="RINT1_TIP1"/>
    <property type="match status" value="1"/>
</dbReference>
<feature type="region of interest" description="Disordered" evidence="1">
    <location>
        <begin position="603"/>
        <end position="634"/>
    </location>
</feature>
<keyword evidence="3" id="KW-1185">Reference proteome</keyword>
<feature type="compositionally biased region" description="Low complexity" evidence="1">
    <location>
        <begin position="603"/>
        <end position="622"/>
    </location>
</feature>
<proteinExistence type="predicted"/>
<dbReference type="InterPro" id="IPR007528">
    <property type="entry name" value="RINT1_Tip20"/>
</dbReference>
<evidence type="ECO:0000313" key="2">
    <source>
        <dbReference type="EMBL" id="KAF0434666.1"/>
    </source>
</evidence>
<dbReference type="EMBL" id="WTPW01001452">
    <property type="protein sequence ID" value="KAF0434666.1"/>
    <property type="molecule type" value="Genomic_DNA"/>
</dbReference>
<dbReference type="PANTHER" id="PTHR13520:SF0">
    <property type="entry name" value="RAD50-INTERACTING PROTEIN 1"/>
    <property type="match status" value="1"/>
</dbReference>
<dbReference type="PROSITE" id="PS51386">
    <property type="entry name" value="RINT1_TIP20"/>
    <property type="match status" value="1"/>
</dbReference>
<dbReference type="GO" id="GO:0006890">
    <property type="term" value="P:retrograde vesicle-mediated transport, Golgi to endoplasmic reticulum"/>
    <property type="evidence" value="ECO:0007669"/>
    <property type="project" value="InterPro"/>
</dbReference>
<dbReference type="GO" id="GO:0060628">
    <property type="term" value="P:regulation of ER to Golgi vesicle-mediated transport"/>
    <property type="evidence" value="ECO:0007669"/>
    <property type="project" value="TreeGrafter"/>
</dbReference>
<dbReference type="Proteomes" id="UP000439903">
    <property type="component" value="Unassembled WGS sequence"/>
</dbReference>